<protein>
    <recommendedName>
        <fullName evidence="3">DUF3800 domain-containing protein</fullName>
    </recommendedName>
</protein>
<dbReference type="RefSeq" id="WP_129001943.1">
    <property type="nucleotide sequence ID" value="NZ_SDHZ01000001.1"/>
</dbReference>
<dbReference type="AlphaFoldDB" id="A0A4Q1DC64"/>
<dbReference type="OrthoDB" id="792781at2"/>
<evidence type="ECO:0000313" key="2">
    <source>
        <dbReference type="Proteomes" id="UP000290545"/>
    </source>
</evidence>
<evidence type="ECO:0008006" key="3">
    <source>
        <dbReference type="Google" id="ProtNLM"/>
    </source>
</evidence>
<dbReference type="InterPro" id="IPR024524">
    <property type="entry name" value="DUF3800"/>
</dbReference>
<keyword evidence="2" id="KW-1185">Reference proteome</keyword>
<dbReference type="Proteomes" id="UP000290545">
    <property type="component" value="Unassembled WGS sequence"/>
</dbReference>
<accession>A0A4Q1DC64</accession>
<comment type="caution">
    <text evidence="1">The sequence shown here is derived from an EMBL/GenBank/DDBJ whole genome shotgun (WGS) entry which is preliminary data.</text>
</comment>
<proteinExistence type="predicted"/>
<reference evidence="1 2" key="1">
    <citation type="submission" date="2019-01" db="EMBL/GenBank/DDBJ databases">
        <title>Filimonas sp. strain TTM-71.</title>
        <authorList>
            <person name="Chen W.-M."/>
        </authorList>
    </citation>
    <scope>NUCLEOTIDE SEQUENCE [LARGE SCALE GENOMIC DNA]</scope>
    <source>
        <strain evidence="1 2">TTM-71</strain>
    </source>
</reference>
<organism evidence="1 2">
    <name type="scientific">Filimonas effusa</name>
    <dbReference type="NCBI Taxonomy" id="2508721"/>
    <lineage>
        <taxon>Bacteria</taxon>
        <taxon>Pseudomonadati</taxon>
        <taxon>Bacteroidota</taxon>
        <taxon>Chitinophagia</taxon>
        <taxon>Chitinophagales</taxon>
        <taxon>Chitinophagaceae</taxon>
        <taxon>Filimonas</taxon>
    </lineage>
</organism>
<dbReference type="EMBL" id="SDHZ01000001">
    <property type="protein sequence ID" value="RXK86193.1"/>
    <property type="molecule type" value="Genomic_DNA"/>
</dbReference>
<dbReference type="Pfam" id="PF12686">
    <property type="entry name" value="DUF3800"/>
    <property type="match status" value="1"/>
</dbReference>
<gene>
    <name evidence="1" type="ORF">ESB13_05130</name>
</gene>
<name>A0A4Q1DC64_9BACT</name>
<sequence length="368" mass="42520">MIYFDEAGNSGENLLDLQQPVFLLLSHNFTLTEAKEILRPLQAISKAEELHFKNVKKYAAQQRALIECFKHPLIQEGRVYFYVAHKKFMITIHLVDRLIEYVFHKRGIDIYKGGFNLSTANILAILGTSVWDTTLYDRVCVSFVQWTRTADNQDAVTFYDAVKALYRTLQHEKDRELVQWILDSEPFKEDIAESFEKFGTDATLSCFIEEIQYWSRSLNADVDATFDNSKQIEHWKSYIEYLRHLPPAEVGFGSRKHKYPLPLKSLTLEDSKTCVELQLADLMASYLNYYFNVTATGREDAFAQQITDTRLVHVLFNRMWPGKEMRPEELGMEDTRGINPLDYLAAQALANPEAYAKVERKKRGGANG</sequence>
<evidence type="ECO:0000313" key="1">
    <source>
        <dbReference type="EMBL" id="RXK86193.1"/>
    </source>
</evidence>